<dbReference type="PANTHER" id="PTHR37067">
    <property type="entry name" value="PX DOMAIN-CONTAINING PROTEIN"/>
    <property type="match status" value="1"/>
</dbReference>
<dbReference type="PANTHER" id="PTHR37067:SF3">
    <property type="entry name" value="PX DOMAIN-CONTAINING PROTEIN"/>
    <property type="match status" value="1"/>
</dbReference>
<organism evidence="2 3">
    <name type="scientific">Sphagnum troendelagicum</name>
    <dbReference type="NCBI Taxonomy" id="128251"/>
    <lineage>
        <taxon>Eukaryota</taxon>
        <taxon>Viridiplantae</taxon>
        <taxon>Streptophyta</taxon>
        <taxon>Embryophyta</taxon>
        <taxon>Bryophyta</taxon>
        <taxon>Sphagnophytina</taxon>
        <taxon>Sphagnopsida</taxon>
        <taxon>Sphagnales</taxon>
        <taxon>Sphagnaceae</taxon>
        <taxon>Sphagnum</taxon>
    </lineage>
</organism>
<name>A0ABP0UHX2_9BRYO</name>
<evidence type="ECO:0000313" key="2">
    <source>
        <dbReference type="EMBL" id="CAK9222469.1"/>
    </source>
</evidence>
<sequence>MLIDILIMMFGIVHADDADNDGDKFETFEEWHIERAELVLYVKDQGSFPKSCYKRLDALAQKEVMNQLAQYAMFIVTGLGNIHTEHDENNEPLEQDAPSVMPNQIVKLRHNDFIEQMYNKDVVLHTALDKHDVQTTFNDACDAMPQQAQVERLRTFLDGLATAFANTTANESDFSILKWEMDEFRTCLMHLSLKGIFQTKQRPILQSLEY</sequence>
<feature type="signal peptide" evidence="1">
    <location>
        <begin position="1"/>
        <end position="15"/>
    </location>
</feature>
<gene>
    <name evidence="2" type="ORF">CSSPTR1EN2_LOCUS16088</name>
</gene>
<accession>A0ABP0UHX2</accession>
<keyword evidence="3" id="KW-1185">Reference proteome</keyword>
<dbReference type="Proteomes" id="UP001497512">
    <property type="component" value="Chromosome 4"/>
</dbReference>
<evidence type="ECO:0000313" key="3">
    <source>
        <dbReference type="Proteomes" id="UP001497512"/>
    </source>
</evidence>
<proteinExistence type="predicted"/>
<reference evidence="2" key="1">
    <citation type="submission" date="2024-02" db="EMBL/GenBank/DDBJ databases">
        <authorList>
            <consortium name="ELIXIR-Norway"/>
            <consortium name="Elixir Norway"/>
        </authorList>
    </citation>
    <scope>NUCLEOTIDE SEQUENCE</scope>
</reference>
<feature type="chain" id="PRO_5046535026" evidence="1">
    <location>
        <begin position="16"/>
        <end position="210"/>
    </location>
</feature>
<protein>
    <submittedName>
        <fullName evidence="2">Uncharacterized protein</fullName>
    </submittedName>
</protein>
<evidence type="ECO:0000256" key="1">
    <source>
        <dbReference type="SAM" id="SignalP"/>
    </source>
</evidence>
<keyword evidence="1" id="KW-0732">Signal</keyword>
<dbReference type="EMBL" id="OZ019896">
    <property type="protein sequence ID" value="CAK9222469.1"/>
    <property type="molecule type" value="Genomic_DNA"/>
</dbReference>